<dbReference type="AlphaFoldDB" id="A0A841Q4K9"/>
<gene>
    <name evidence="3" type="ORF">HNQ94_001799</name>
</gene>
<accession>A0A841Q4K9</accession>
<proteinExistence type="predicted"/>
<evidence type="ECO:0000259" key="2">
    <source>
        <dbReference type="PROSITE" id="PS51186"/>
    </source>
</evidence>
<keyword evidence="3" id="KW-0012">Acyltransferase</keyword>
<dbReference type="EC" id="2.3.1.82" evidence="3"/>
<dbReference type="CDD" id="cd04301">
    <property type="entry name" value="NAT_SF"/>
    <property type="match status" value="1"/>
</dbReference>
<organism evidence="3 4">
    <name type="scientific">Salirhabdus euzebyi</name>
    <dbReference type="NCBI Taxonomy" id="394506"/>
    <lineage>
        <taxon>Bacteria</taxon>
        <taxon>Bacillati</taxon>
        <taxon>Bacillota</taxon>
        <taxon>Bacilli</taxon>
        <taxon>Bacillales</taxon>
        <taxon>Bacillaceae</taxon>
        <taxon>Salirhabdus</taxon>
    </lineage>
</organism>
<feature type="domain" description="N-acetyltransferase" evidence="2">
    <location>
        <begin position="8"/>
        <end position="179"/>
    </location>
</feature>
<comment type="caution">
    <text evidence="3">The sequence shown here is derived from an EMBL/GenBank/DDBJ whole genome shotgun (WGS) entry which is preliminary data.</text>
</comment>
<sequence length="179" mass="21236">MLFENNNLSVRLLEEKDKTWLVKWLSDPKVLQYYEGRDRPFDLALVGEKFFSNNQAVNRCIVLYDGKPIGYIQFYLVEGKEREEYGYLSQSEIIYGTDQFIGEVDFWNRGIGKLLVSSIVDFLTKDRKAHKIVMDPQTWNERAIACYEKCGFQKVKLLPLREYHEGTYRDCWLMEYDAK</sequence>
<keyword evidence="3" id="KW-0808">Transferase</keyword>
<dbReference type="RefSeq" id="WP_174497850.1">
    <property type="nucleotide sequence ID" value="NZ_CADDWK010000021.1"/>
</dbReference>
<evidence type="ECO:0000256" key="1">
    <source>
        <dbReference type="ARBA" id="ARBA00023251"/>
    </source>
</evidence>
<protein>
    <submittedName>
        <fullName evidence="3">Aminoglycoside 6'-N-acetyltransferase</fullName>
        <ecNumber evidence="3">2.3.1.82</ecNumber>
    </submittedName>
</protein>
<dbReference type="Pfam" id="PF13523">
    <property type="entry name" value="Acetyltransf_8"/>
    <property type="match status" value="1"/>
</dbReference>
<dbReference type="InterPro" id="IPR000182">
    <property type="entry name" value="GNAT_dom"/>
</dbReference>
<dbReference type="SUPFAM" id="SSF55729">
    <property type="entry name" value="Acyl-CoA N-acyltransferases (Nat)"/>
    <property type="match status" value="1"/>
</dbReference>
<dbReference type="GO" id="GO:0047663">
    <property type="term" value="F:aminoglycoside 6'-N-acetyltransferase activity"/>
    <property type="evidence" value="ECO:0007669"/>
    <property type="project" value="UniProtKB-EC"/>
</dbReference>
<dbReference type="Proteomes" id="UP000581688">
    <property type="component" value="Unassembled WGS sequence"/>
</dbReference>
<keyword evidence="4" id="KW-1185">Reference proteome</keyword>
<dbReference type="Gene3D" id="3.40.630.30">
    <property type="match status" value="1"/>
</dbReference>
<dbReference type="PROSITE" id="PS51186">
    <property type="entry name" value="GNAT"/>
    <property type="match status" value="1"/>
</dbReference>
<dbReference type="PANTHER" id="PTHR31438">
    <property type="entry name" value="LYSINE N-ACYLTRANSFERASE C17G9.06C-RELATED"/>
    <property type="match status" value="1"/>
</dbReference>
<dbReference type="PANTHER" id="PTHR31438:SF1">
    <property type="entry name" value="LYSINE N-ACYLTRANSFERASE C17G9.06C-RELATED"/>
    <property type="match status" value="1"/>
</dbReference>
<dbReference type="EMBL" id="JACHGH010000004">
    <property type="protein sequence ID" value="MBB6453351.1"/>
    <property type="molecule type" value="Genomic_DNA"/>
</dbReference>
<name>A0A841Q4K9_9BACI</name>
<keyword evidence="1" id="KW-0046">Antibiotic resistance</keyword>
<evidence type="ECO:0000313" key="4">
    <source>
        <dbReference type="Proteomes" id="UP000581688"/>
    </source>
</evidence>
<dbReference type="InterPro" id="IPR016181">
    <property type="entry name" value="Acyl_CoA_acyltransferase"/>
</dbReference>
<evidence type="ECO:0000313" key="3">
    <source>
        <dbReference type="EMBL" id="MBB6453351.1"/>
    </source>
</evidence>
<reference evidence="3 4" key="1">
    <citation type="submission" date="2020-08" db="EMBL/GenBank/DDBJ databases">
        <title>Genomic Encyclopedia of Type Strains, Phase IV (KMG-IV): sequencing the most valuable type-strain genomes for metagenomic binning, comparative biology and taxonomic classification.</title>
        <authorList>
            <person name="Goeker M."/>
        </authorList>
    </citation>
    <scope>NUCLEOTIDE SEQUENCE [LARGE SCALE GENOMIC DNA]</scope>
    <source>
        <strain evidence="3 4">DSM 19612</strain>
    </source>
</reference>
<dbReference type="GO" id="GO:0046677">
    <property type="term" value="P:response to antibiotic"/>
    <property type="evidence" value="ECO:0007669"/>
    <property type="project" value="UniProtKB-KW"/>
</dbReference>